<proteinExistence type="predicted"/>
<comment type="pathway">
    <text evidence="1">Glycan metabolism; pectin degradation; 2-dehydro-3-deoxy-D-gluconate from pectin: step 1/5.</text>
</comment>
<evidence type="ECO:0000256" key="2">
    <source>
        <dbReference type="ARBA" id="ARBA00022801"/>
    </source>
</evidence>
<dbReference type="Gene3D" id="2.160.20.10">
    <property type="entry name" value="Single-stranded right-handed beta-helix, Pectin lyase-like"/>
    <property type="match status" value="1"/>
</dbReference>
<keyword evidence="3" id="KW-0063">Aspartyl esterase</keyword>
<dbReference type="InterPro" id="IPR000070">
    <property type="entry name" value="Pectinesterase_cat"/>
</dbReference>
<dbReference type="InterPro" id="IPR012334">
    <property type="entry name" value="Pectin_lyas_fold"/>
</dbReference>
<evidence type="ECO:0000256" key="1">
    <source>
        <dbReference type="ARBA" id="ARBA00005184"/>
    </source>
</evidence>
<gene>
    <name evidence="5" type="ORF">QJS04_geneDACA014267</name>
</gene>
<dbReference type="SUPFAM" id="SSF51126">
    <property type="entry name" value="Pectin lyase-like"/>
    <property type="match status" value="1"/>
</dbReference>
<dbReference type="Proteomes" id="UP001179952">
    <property type="component" value="Unassembled WGS sequence"/>
</dbReference>
<dbReference type="AlphaFoldDB" id="A0AAV9BUK3"/>
<keyword evidence="2" id="KW-0378">Hydrolase</keyword>
<evidence type="ECO:0000256" key="3">
    <source>
        <dbReference type="ARBA" id="ARBA00023085"/>
    </source>
</evidence>
<evidence type="ECO:0000313" key="5">
    <source>
        <dbReference type="EMBL" id="KAK1279574.1"/>
    </source>
</evidence>
<keyword evidence="6" id="KW-1185">Reference proteome</keyword>
<dbReference type="InterPro" id="IPR011050">
    <property type="entry name" value="Pectin_lyase_fold/virulence"/>
</dbReference>
<comment type="caution">
    <text evidence="5">The sequence shown here is derived from an EMBL/GenBank/DDBJ whole genome shotgun (WGS) entry which is preliminary data.</text>
</comment>
<accession>A0AAV9BUK3</accession>
<reference evidence="5" key="2">
    <citation type="submission" date="2023-06" db="EMBL/GenBank/DDBJ databases">
        <authorList>
            <person name="Ma L."/>
            <person name="Liu K.-W."/>
            <person name="Li Z."/>
            <person name="Hsiao Y.-Y."/>
            <person name="Qi Y."/>
            <person name="Fu T."/>
            <person name="Tang G."/>
            <person name="Zhang D."/>
            <person name="Sun W.-H."/>
            <person name="Liu D.-K."/>
            <person name="Li Y."/>
            <person name="Chen G.-Z."/>
            <person name="Liu X.-D."/>
            <person name="Liao X.-Y."/>
            <person name="Jiang Y.-T."/>
            <person name="Yu X."/>
            <person name="Hao Y."/>
            <person name="Huang J."/>
            <person name="Zhao X.-W."/>
            <person name="Ke S."/>
            <person name="Chen Y.-Y."/>
            <person name="Wu W.-L."/>
            <person name="Hsu J.-L."/>
            <person name="Lin Y.-F."/>
            <person name="Huang M.-D."/>
            <person name="Li C.-Y."/>
            <person name="Huang L."/>
            <person name="Wang Z.-W."/>
            <person name="Zhao X."/>
            <person name="Zhong W.-Y."/>
            <person name="Peng D.-H."/>
            <person name="Ahmad S."/>
            <person name="Lan S."/>
            <person name="Zhang J.-S."/>
            <person name="Tsai W.-C."/>
            <person name="Van De Peer Y."/>
            <person name="Liu Z.-J."/>
        </authorList>
    </citation>
    <scope>NUCLEOTIDE SEQUENCE</scope>
    <source>
        <strain evidence="5">SCP</strain>
        <tissue evidence="5">Leaves</tissue>
    </source>
</reference>
<sequence length="85" mass="9484">MIMQSSIDSLVDPAGWLAMHNNESTCTYREYSNKGPGADASKRVKWPDYKAIDDPQEAMKYTVKSLIQGDQWLGATGVPFDDDLI</sequence>
<evidence type="ECO:0000313" key="6">
    <source>
        <dbReference type="Proteomes" id="UP001179952"/>
    </source>
</evidence>
<dbReference type="Pfam" id="PF01095">
    <property type="entry name" value="Pectinesterase"/>
    <property type="match status" value="1"/>
</dbReference>
<organism evidence="5 6">
    <name type="scientific">Acorus gramineus</name>
    <name type="common">Dwarf sweet flag</name>
    <dbReference type="NCBI Taxonomy" id="55184"/>
    <lineage>
        <taxon>Eukaryota</taxon>
        <taxon>Viridiplantae</taxon>
        <taxon>Streptophyta</taxon>
        <taxon>Embryophyta</taxon>
        <taxon>Tracheophyta</taxon>
        <taxon>Spermatophyta</taxon>
        <taxon>Magnoliopsida</taxon>
        <taxon>Liliopsida</taxon>
        <taxon>Acoraceae</taxon>
        <taxon>Acorus</taxon>
    </lineage>
</organism>
<dbReference type="EMBL" id="JAUJYN010000001">
    <property type="protein sequence ID" value="KAK1279574.1"/>
    <property type="molecule type" value="Genomic_DNA"/>
</dbReference>
<dbReference type="GO" id="GO:0042545">
    <property type="term" value="P:cell wall modification"/>
    <property type="evidence" value="ECO:0007669"/>
    <property type="project" value="InterPro"/>
</dbReference>
<dbReference type="GO" id="GO:0030599">
    <property type="term" value="F:pectinesterase activity"/>
    <property type="evidence" value="ECO:0007669"/>
    <property type="project" value="InterPro"/>
</dbReference>
<evidence type="ECO:0000259" key="4">
    <source>
        <dbReference type="Pfam" id="PF01095"/>
    </source>
</evidence>
<name>A0AAV9BUK3_ACOGR</name>
<dbReference type="PANTHER" id="PTHR31707">
    <property type="entry name" value="PECTINESTERASE"/>
    <property type="match status" value="1"/>
</dbReference>
<feature type="domain" description="Pectinesterase catalytic" evidence="4">
    <location>
        <begin position="2"/>
        <end position="70"/>
    </location>
</feature>
<protein>
    <submittedName>
        <fullName evidence="5">Pectinesterase 3</fullName>
    </submittedName>
</protein>
<reference evidence="5" key="1">
    <citation type="journal article" date="2023" name="Nat. Commun.">
        <title>Diploid and tetraploid genomes of Acorus and the evolution of monocots.</title>
        <authorList>
            <person name="Ma L."/>
            <person name="Liu K.W."/>
            <person name="Li Z."/>
            <person name="Hsiao Y.Y."/>
            <person name="Qi Y."/>
            <person name="Fu T."/>
            <person name="Tang G.D."/>
            <person name="Zhang D."/>
            <person name="Sun W.H."/>
            <person name="Liu D.K."/>
            <person name="Li Y."/>
            <person name="Chen G.Z."/>
            <person name="Liu X.D."/>
            <person name="Liao X.Y."/>
            <person name="Jiang Y.T."/>
            <person name="Yu X."/>
            <person name="Hao Y."/>
            <person name="Huang J."/>
            <person name="Zhao X.W."/>
            <person name="Ke S."/>
            <person name="Chen Y.Y."/>
            <person name="Wu W.L."/>
            <person name="Hsu J.L."/>
            <person name="Lin Y.F."/>
            <person name="Huang M.D."/>
            <person name="Li C.Y."/>
            <person name="Huang L."/>
            <person name="Wang Z.W."/>
            <person name="Zhao X."/>
            <person name="Zhong W.Y."/>
            <person name="Peng D.H."/>
            <person name="Ahmad S."/>
            <person name="Lan S."/>
            <person name="Zhang J.S."/>
            <person name="Tsai W.C."/>
            <person name="Van de Peer Y."/>
            <person name="Liu Z.J."/>
        </authorList>
    </citation>
    <scope>NUCLEOTIDE SEQUENCE</scope>
    <source>
        <strain evidence="5">SCP</strain>
    </source>
</reference>